<proteinExistence type="predicted"/>
<protein>
    <submittedName>
        <fullName evidence="2">Uncharacterized protein</fullName>
    </submittedName>
</protein>
<evidence type="ECO:0000256" key="1">
    <source>
        <dbReference type="SAM" id="Phobius"/>
    </source>
</evidence>
<feature type="transmembrane region" description="Helical" evidence="1">
    <location>
        <begin position="36"/>
        <end position="56"/>
    </location>
</feature>
<evidence type="ECO:0000313" key="2">
    <source>
        <dbReference type="EMBL" id="SFD43818.1"/>
    </source>
</evidence>
<keyword evidence="3" id="KW-1185">Reference proteome</keyword>
<keyword evidence="1" id="KW-1133">Transmembrane helix</keyword>
<dbReference type="Proteomes" id="UP000199474">
    <property type="component" value="Unassembled WGS sequence"/>
</dbReference>
<feature type="transmembrane region" description="Helical" evidence="1">
    <location>
        <begin position="135"/>
        <end position="155"/>
    </location>
</feature>
<accession>A0A1I1SGQ6</accession>
<evidence type="ECO:0000313" key="3">
    <source>
        <dbReference type="Proteomes" id="UP000199474"/>
    </source>
</evidence>
<gene>
    <name evidence="2" type="ORF">SAMN05216238_101338</name>
</gene>
<keyword evidence="1" id="KW-0472">Membrane</keyword>
<reference evidence="3" key="1">
    <citation type="submission" date="2016-10" db="EMBL/GenBank/DDBJ databases">
        <authorList>
            <person name="Varghese N."/>
            <person name="Submissions S."/>
        </authorList>
    </citation>
    <scope>NUCLEOTIDE SEQUENCE [LARGE SCALE GENOMIC DNA]</scope>
    <source>
        <strain evidence="3">DSM 22530</strain>
    </source>
</reference>
<feature type="transmembrane region" description="Helical" evidence="1">
    <location>
        <begin position="76"/>
        <end position="94"/>
    </location>
</feature>
<dbReference type="EMBL" id="FOMR01000001">
    <property type="protein sequence ID" value="SFD43818.1"/>
    <property type="molecule type" value="Genomic_DNA"/>
</dbReference>
<feature type="transmembrane region" description="Helical" evidence="1">
    <location>
        <begin position="103"/>
        <end position="123"/>
    </location>
</feature>
<feature type="transmembrane region" description="Helical" evidence="1">
    <location>
        <begin position="12"/>
        <end position="29"/>
    </location>
</feature>
<name>A0A1I1SGQ6_9BACI</name>
<dbReference type="OrthoDB" id="2618234at2"/>
<keyword evidence="1" id="KW-0812">Transmembrane</keyword>
<dbReference type="RefSeq" id="WP_090080373.1">
    <property type="nucleotide sequence ID" value="NZ_FOMR01000001.1"/>
</dbReference>
<organism evidence="2 3">
    <name type="scientific">Lentibacillus persicus</name>
    <dbReference type="NCBI Taxonomy" id="640948"/>
    <lineage>
        <taxon>Bacteria</taxon>
        <taxon>Bacillati</taxon>
        <taxon>Bacillota</taxon>
        <taxon>Bacilli</taxon>
        <taxon>Bacillales</taxon>
        <taxon>Bacillaceae</taxon>
        <taxon>Lentibacillus</taxon>
    </lineage>
</organism>
<dbReference type="AlphaFoldDB" id="A0A1I1SGQ6"/>
<sequence length="161" mass="19260">MILWETFDRNELYILTLLVLVFIAFFAFPKKLPRHITWLFLIWGFAISTLFDFTIGGGLLDYYKVNDSNKYELTDLITYFSFAPISYFFVYFYHRFQIKRKTFITYILGWTVAGLLMEQLSRVMNVIHYQNGYNWTYSIAVFLVTLTITALYYTWVSKKEG</sequence>